<accession>A0A5N5TDN4</accession>
<comment type="caution">
    <text evidence="1">The sequence shown here is derived from an EMBL/GenBank/DDBJ whole genome shotgun (WGS) entry which is preliminary data.</text>
</comment>
<name>A0A5N5TDN4_9CRUS</name>
<organism evidence="1 2">
    <name type="scientific">Armadillidium nasatum</name>
    <dbReference type="NCBI Taxonomy" id="96803"/>
    <lineage>
        <taxon>Eukaryota</taxon>
        <taxon>Metazoa</taxon>
        <taxon>Ecdysozoa</taxon>
        <taxon>Arthropoda</taxon>
        <taxon>Crustacea</taxon>
        <taxon>Multicrustacea</taxon>
        <taxon>Malacostraca</taxon>
        <taxon>Eumalacostraca</taxon>
        <taxon>Peracarida</taxon>
        <taxon>Isopoda</taxon>
        <taxon>Oniscidea</taxon>
        <taxon>Crinocheta</taxon>
        <taxon>Armadillidiidae</taxon>
        <taxon>Armadillidium</taxon>
    </lineage>
</organism>
<protein>
    <submittedName>
        <fullName evidence="1">Uncharacterized protein</fullName>
    </submittedName>
</protein>
<evidence type="ECO:0000313" key="2">
    <source>
        <dbReference type="Proteomes" id="UP000326759"/>
    </source>
</evidence>
<sequence length="27" mass="3145">MVTNPNPLTCLWLLPFLTPFHSLFLTK</sequence>
<dbReference type="EMBL" id="SEYY01002413">
    <property type="protein sequence ID" value="KAB7504774.1"/>
    <property type="molecule type" value="Genomic_DNA"/>
</dbReference>
<reference evidence="1 2" key="1">
    <citation type="journal article" date="2019" name="PLoS Biol.">
        <title>Sex chromosomes control vertical transmission of feminizing Wolbachia symbionts in an isopod.</title>
        <authorList>
            <person name="Becking T."/>
            <person name="Chebbi M.A."/>
            <person name="Giraud I."/>
            <person name="Moumen B."/>
            <person name="Laverre T."/>
            <person name="Caubet Y."/>
            <person name="Peccoud J."/>
            <person name="Gilbert C."/>
            <person name="Cordaux R."/>
        </authorList>
    </citation>
    <scope>NUCLEOTIDE SEQUENCE [LARGE SCALE GENOMIC DNA]</scope>
    <source>
        <strain evidence="1">ANa2</strain>
        <tissue evidence="1">Whole body excluding digestive tract and cuticle</tissue>
    </source>
</reference>
<evidence type="ECO:0000313" key="1">
    <source>
        <dbReference type="EMBL" id="KAB7504774.1"/>
    </source>
</evidence>
<keyword evidence="2" id="KW-1185">Reference proteome</keyword>
<dbReference type="AlphaFoldDB" id="A0A5N5TDN4"/>
<gene>
    <name evidence="1" type="ORF">Anas_05954</name>
</gene>
<dbReference type="Proteomes" id="UP000326759">
    <property type="component" value="Unassembled WGS sequence"/>
</dbReference>
<proteinExistence type="predicted"/>